<evidence type="ECO:0000256" key="2">
    <source>
        <dbReference type="ARBA" id="ARBA00023315"/>
    </source>
</evidence>
<sequence>MKTDFTIRNAQHSDIQMLIELLRALFSIEEDFVFDEEKQRQGLEMMLEDQKNRCIFIAEFEQQVVGMISGQTLVSTAEGGISVLVEDVVIDQNYRRQGIGRELISVIESWAFQKGARRLQLLADINNSSALAFYKQLNWSNTRLMCLQKKDIQNIRL</sequence>
<protein>
    <submittedName>
        <fullName evidence="4">N-acetyltransferase</fullName>
    </submittedName>
</protein>
<dbReference type="InterPro" id="IPR000182">
    <property type="entry name" value="GNAT_dom"/>
</dbReference>
<name>A0A919VH94_9CLOT</name>
<dbReference type="SUPFAM" id="SSF55729">
    <property type="entry name" value="Acyl-CoA N-acyltransferases (Nat)"/>
    <property type="match status" value="1"/>
</dbReference>
<keyword evidence="1" id="KW-0808">Transferase</keyword>
<dbReference type="Gene3D" id="3.40.630.30">
    <property type="match status" value="1"/>
</dbReference>
<accession>A0A919VH94</accession>
<evidence type="ECO:0000256" key="1">
    <source>
        <dbReference type="ARBA" id="ARBA00022679"/>
    </source>
</evidence>
<gene>
    <name evidence="4" type="ORF">CPJCM30710_26830</name>
</gene>
<dbReference type="InterPro" id="IPR016181">
    <property type="entry name" value="Acyl_CoA_acyltransferase"/>
</dbReference>
<dbReference type="Pfam" id="PF00583">
    <property type="entry name" value="Acetyltransf_1"/>
    <property type="match status" value="1"/>
</dbReference>
<dbReference type="EMBL" id="BOPZ01000025">
    <property type="protein sequence ID" value="GIM30017.1"/>
    <property type="molecule type" value="Genomic_DNA"/>
</dbReference>
<evidence type="ECO:0000313" key="5">
    <source>
        <dbReference type="Proteomes" id="UP000679179"/>
    </source>
</evidence>
<proteinExistence type="predicted"/>
<keyword evidence="2" id="KW-0012">Acyltransferase</keyword>
<comment type="caution">
    <text evidence="4">The sequence shown here is derived from an EMBL/GenBank/DDBJ whole genome shotgun (WGS) entry which is preliminary data.</text>
</comment>
<feature type="domain" description="N-acetyltransferase" evidence="3">
    <location>
        <begin position="5"/>
        <end position="157"/>
    </location>
</feature>
<keyword evidence="5" id="KW-1185">Reference proteome</keyword>
<dbReference type="RefSeq" id="WP_308442616.1">
    <property type="nucleotide sequence ID" value="NZ_BOPZ01000025.1"/>
</dbReference>
<dbReference type="AlphaFoldDB" id="A0A919VH94"/>
<dbReference type="CDD" id="cd04301">
    <property type="entry name" value="NAT_SF"/>
    <property type="match status" value="1"/>
</dbReference>
<evidence type="ECO:0000259" key="3">
    <source>
        <dbReference type="PROSITE" id="PS51186"/>
    </source>
</evidence>
<evidence type="ECO:0000313" key="4">
    <source>
        <dbReference type="EMBL" id="GIM30017.1"/>
    </source>
</evidence>
<dbReference type="PANTHER" id="PTHR43877:SF2">
    <property type="entry name" value="AMINOALKYLPHOSPHONATE N-ACETYLTRANSFERASE-RELATED"/>
    <property type="match status" value="1"/>
</dbReference>
<reference evidence="4" key="1">
    <citation type="submission" date="2021-03" db="EMBL/GenBank/DDBJ databases">
        <title>Taxonomic study of Clostridium polyendosporum from meadow-gley soil under rice.</title>
        <authorList>
            <person name="Kobayashi H."/>
            <person name="Tanizawa Y."/>
            <person name="Yagura M."/>
        </authorList>
    </citation>
    <scope>NUCLEOTIDE SEQUENCE</scope>
    <source>
        <strain evidence="4">JCM 30710</strain>
    </source>
</reference>
<dbReference type="PANTHER" id="PTHR43877">
    <property type="entry name" value="AMINOALKYLPHOSPHONATE N-ACETYLTRANSFERASE-RELATED-RELATED"/>
    <property type="match status" value="1"/>
</dbReference>
<organism evidence="4 5">
    <name type="scientific">Clostridium polyendosporum</name>
    <dbReference type="NCBI Taxonomy" id="69208"/>
    <lineage>
        <taxon>Bacteria</taxon>
        <taxon>Bacillati</taxon>
        <taxon>Bacillota</taxon>
        <taxon>Clostridia</taxon>
        <taxon>Eubacteriales</taxon>
        <taxon>Clostridiaceae</taxon>
        <taxon>Clostridium</taxon>
    </lineage>
</organism>
<dbReference type="PROSITE" id="PS51186">
    <property type="entry name" value="GNAT"/>
    <property type="match status" value="1"/>
</dbReference>
<dbReference type="InterPro" id="IPR050832">
    <property type="entry name" value="Bact_Acetyltransf"/>
</dbReference>
<dbReference type="GO" id="GO:0016747">
    <property type="term" value="F:acyltransferase activity, transferring groups other than amino-acyl groups"/>
    <property type="evidence" value="ECO:0007669"/>
    <property type="project" value="InterPro"/>
</dbReference>
<dbReference type="Proteomes" id="UP000679179">
    <property type="component" value="Unassembled WGS sequence"/>
</dbReference>